<feature type="region of interest" description="Disordered" evidence="1">
    <location>
        <begin position="266"/>
        <end position="342"/>
    </location>
</feature>
<comment type="caution">
    <text evidence="2">The sequence shown here is derived from an EMBL/GenBank/DDBJ whole genome shotgun (WGS) entry which is preliminary data.</text>
</comment>
<organism evidence="2 3">
    <name type="scientific">Schistosoma japonicum</name>
    <name type="common">Blood fluke</name>
    <dbReference type="NCBI Taxonomy" id="6182"/>
    <lineage>
        <taxon>Eukaryota</taxon>
        <taxon>Metazoa</taxon>
        <taxon>Spiralia</taxon>
        <taxon>Lophotrochozoa</taxon>
        <taxon>Platyhelminthes</taxon>
        <taxon>Trematoda</taxon>
        <taxon>Digenea</taxon>
        <taxon>Strigeidida</taxon>
        <taxon>Schistosomatoidea</taxon>
        <taxon>Schistosomatidae</taxon>
        <taxon>Schistosoma</taxon>
    </lineage>
</organism>
<feature type="region of interest" description="Disordered" evidence="1">
    <location>
        <begin position="1"/>
        <end position="66"/>
    </location>
</feature>
<protein>
    <submittedName>
        <fullName evidence="2">Uncharacterized protein</fullName>
    </submittedName>
</protein>
<evidence type="ECO:0000313" key="2">
    <source>
        <dbReference type="EMBL" id="TNN15800.1"/>
    </source>
</evidence>
<dbReference type="AlphaFoldDB" id="A0A4Z2DHV8"/>
<accession>A0A4Z2DHV8</accession>
<feature type="compositionally biased region" description="Basic and acidic residues" evidence="1">
    <location>
        <begin position="269"/>
        <end position="283"/>
    </location>
</feature>
<evidence type="ECO:0000256" key="1">
    <source>
        <dbReference type="SAM" id="MobiDB-lite"/>
    </source>
</evidence>
<keyword evidence="3" id="KW-1185">Reference proteome</keyword>
<evidence type="ECO:0000313" key="3">
    <source>
        <dbReference type="Proteomes" id="UP000311919"/>
    </source>
</evidence>
<reference evidence="2 3" key="1">
    <citation type="submission" date="2019-03" db="EMBL/GenBank/DDBJ databases">
        <title>An improved genome assembly of the fluke Schistosoma japonicum.</title>
        <authorList>
            <person name="Hu W."/>
            <person name="Luo F."/>
            <person name="Yin M."/>
            <person name="Mo X."/>
            <person name="Sun C."/>
            <person name="Wu Q."/>
            <person name="Zhu B."/>
            <person name="Xiang M."/>
            <person name="Wang J."/>
            <person name="Wang Y."/>
            <person name="Zhang T."/>
            <person name="Xu B."/>
            <person name="Zheng H."/>
            <person name="Feng Z."/>
        </authorList>
    </citation>
    <scope>NUCLEOTIDE SEQUENCE [LARGE SCALE GENOMIC DNA]</scope>
    <source>
        <strain evidence="2">HuSjv2</strain>
        <tissue evidence="2">Worms</tissue>
    </source>
</reference>
<sequence>MTNEIEMNSDKQIDQSTPGTNSRDNFNSESQDIESSQPPDKLIPTEVSENETQEEINSTDKSDDDTIEEGEEIITSTMPPKQIIDTIVTTTTNPDGSLKRTTRKTTRTVLTTARIRKVKVKNLPISSESNQSSTCVKFNAEKSDGNSLAQATLAIIPPQTEVIYQENVKPISDMDPDTMAQLKQSPESIALQQAITKTTTRKTVSATAATATFYATGSEAMSPCIFKSNGSVNESTSKNINSMKMSKDPQQSFFLSSIDENNKININEPTREDSTVKERDDNTPMKGNNSESETTITTKTLTTTHGSGSTTTTTTTTTTTNNNKTRKQTTRVTNNFASKRFL</sequence>
<feature type="non-terminal residue" evidence="2">
    <location>
        <position position="342"/>
    </location>
</feature>
<gene>
    <name evidence="2" type="ORF">EWB00_001028</name>
</gene>
<dbReference type="Proteomes" id="UP000311919">
    <property type="component" value="Unassembled WGS sequence"/>
</dbReference>
<dbReference type="OrthoDB" id="10667399at2759"/>
<proteinExistence type="predicted"/>
<feature type="compositionally biased region" description="Low complexity" evidence="1">
    <location>
        <begin position="294"/>
        <end position="323"/>
    </location>
</feature>
<name>A0A4Z2DHV8_SCHJA</name>
<dbReference type="EMBL" id="SKCS01000141">
    <property type="protein sequence ID" value="TNN15800.1"/>
    <property type="molecule type" value="Genomic_DNA"/>
</dbReference>
<feature type="compositionally biased region" description="Polar residues" evidence="1">
    <location>
        <begin position="14"/>
        <end position="38"/>
    </location>
</feature>